<name>A0A3A3GQP4_9BURK</name>
<evidence type="ECO:0000256" key="1">
    <source>
        <dbReference type="ARBA" id="ARBA00023002"/>
    </source>
</evidence>
<sequence>MAGLSPASGLLSNQELGSVRRPGRLQKELTIMNIGYIGLGNMGGALARRLQLRHPLVVHDQNEAAVQRMVERGASPGGSLGDLAARCDIIFLYLPTSDHVRAVIFGANGLAGAAKPGTLIVDQTTGDPAATRAMAAELAACGRAIACSIFLAVNCQPNSHLISELIWLCFLRRAAWKCR</sequence>
<dbReference type="SUPFAM" id="SSF51735">
    <property type="entry name" value="NAD(P)-binding Rossmann-fold domains"/>
    <property type="match status" value="1"/>
</dbReference>
<evidence type="ECO:0000313" key="4">
    <source>
        <dbReference type="EMBL" id="RJG03300.1"/>
    </source>
</evidence>
<accession>A0A3A3GQP4</accession>
<keyword evidence="5" id="KW-1185">Reference proteome</keyword>
<evidence type="ECO:0000259" key="3">
    <source>
        <dbReference type="Pfam" id="PF03446"/>
    </source>
</evidence>
<gene>
    <name evidence="4" type="ORF">D3878_18315</name>
</gene>
<evidence type="ECO:0000313" key="5">
    <source>
        <dbReference type="Proteomes" id="UP000266327"/>
    </source>
</evidence>
<keyword evidence="2" id="KW-0520">NAD</keyword>
<dbReference type="GO" id="GO:0006574">
    <property type="term" value="P:L-valine catabolic process"/>
    <property type="evidence" value="ECO:0007669"/>
    <property type="project" value="TreeGrafter"/>
</dbReference>
<dbReference type="Proteomes" id="UP000266327">
    <property type="component" value="Unassembled WGS sequence"/>
</dbReference>
<dbReference type="EMBL" id="QYUQ01000002">
    <property type="protein sequence ID" value="RJG03300.1"/>
    <property type="molecule type" value="Genomic_DNA"/>
</dbReference>
<feature type="domain" description="6-phosphogluconate dehydrogenase NADP-binding" evidence="3">
    <location>
        <begin position="33"/>
        <end position="143"/>
    </location>
</feature>
<dbReference type="Gene3D" id="3.40.50.720">
    <property type="entry name" value="NAD(P)-binding Rossmann-like Domain"/>
    <property type="match status" value="1"/>
</dbReference>
<organism evidence="4 5">
    <name type="scientific">Noviherbaspirillum sedimenti</name>
    <dbReference type="NCBI Taxonomy" id="2320865"/>
    <lineage>
        <taxon>Bacteria</taxon>
        <taxon>Pseudomonadati</taxon>
        <taxon>Pseudomonadota</taxon>
        <taxon>Betaproteobacteria</taxon>
        <taxon>Burkholderiales</taxon>
        <taxon>Oxalobacteraceae</taxon>
        <taxon>Noviherbaspirillum</taxon>
    </lineage>
</organism>
<dbReference type="Pfam" id="PF03446">
    <property type="entry name" value="NAD_binding_2"/>
    <property type="match status" value="1"/>
</dbReference>
<dbReference type="GO" id="GO:0008442">
    <property type="term" value="F:3-hydroxyisobutyrate dehydrogenase activity"/>
    <property type="evidence" value="ECO:0007669"/>
    <property type="project" value="TreeGrafter"/>
</dbReference>
<dbReference type="OrthoDB" id="9777604at2"/>
<evidence type="ECO:0000256" key="2">
    <source>
        <dbReference type="ARBA" id="ARBA00023027"/>
    </source>
</evidence>
<dbReference type="InterPro" id="IPR006115">
    <property type="entry name" value="6PGDH_NADP-bd"/>
</dbReference>
<keyword evidence="1" id="KW-0560">Oxidoreductase</keyword>
<dbReference type="PANTHER" id="PTHR22981">
    <property type="entry name" value="3-HYDROXYISOBUTYRATE DEHYDROGENASE-RELATED"/>
    <property type="match status" value="1"/>
</dbReference>
<protein>
    <recommendedName>
        <fullName evidence="3">6-phosphogluconate dehydrogenase NADP-binding domain-containing protein</fullName>
    </recommendedName>
</protein>
<dbReference type="RefSeq" id="WP_119786795.1">
    <property type="nucleotide sequence ID" value="NZ_QYUQ01000002.1"/>
</dbReference>
<proteinExistence type="predicted"/>
<comment type="caution">
    <text evidence="4">The sequence shown here is derived from an EMBL/GenBank/DDBJ whole genome shotgun (WGS) entry which is preliminary data.</text>
</comment>
<dbReference type="InterPro" id="IPR036291">
    <property type="entry name" value="NAD(P)-bd_dom_sf"/>
</dbReference>
<reference evidence="5" key="1">
    <citation type="submission" date="2018-09" db="EMBL/GenBank/DDBJ databases">
        <authorList>
            <person name="Zhu H."/>
        </authorList>
    </citation>
    <scope>NUCLEOTIDE SEQUENCE [LARGE SCALE GENOMIC DNA]</scope>
    <source>
        <strain evidence="5">K1S02-23</strain>
    </source>
</reference>
<dbReference type="GO" id="GO:0050661">
    <property type="term" value="F:NADP binding"/>
    <property type="evidence" value="ECO:0007669"/>
    <property type="project" value="InterPro"/>
</dbReference>
<dbReference type="PANTHER" id="PTHR22981:SF7">
    <property type="entry name" value="3-HYDROXYISOBUTYRATE DEHYDROGENASE, MITOCHONDRIAL"/>
    <property type="match status" value="1"/>
</dbReference>
<dbReference type="AlphaFoldDB" id="A0A3A3GQP4"/>